<evidence type="ECO:0000313" key="2">
    <source>
        <dbReference type="EMBL" id="CAF0818634.1"/>
    </source>
</evidence>
<dbReference type="Gene3D" id="2.30.29.30">
    <property type="entry name" value="Pleckstrin-homology domain (PH domain)/Phosphotyrosine-binding domain (PTB)"/>
    <property type="match status" value="1"/>
</dbReference>
<dbReference type="EMBL" id="CAJNOQ010000594">
    <property type="protein sequence ID" value="CAF0818634.1"/>
    <property type="molecule type" value="Genomic_DNA"/>
</dbReference>
<dbReference type="Gene3D" id="1.20.900.10">
    <property type="entry name" value="Dbl homology (DH) domain"/>
    <property type="match status" value="1"/>
</dbReference>
<reference evidence="2" key="1">
    <citation type="submission" date="2021-02" db="EMBL/GenBank/DDBJ databases">
        <authorList>
            <person name="Nowell W R."/>
        </authorList>
    </citation>
    <scope>NUCLEOTIDE SEQUENCE</scope>
</reference>
<dbReference type="InterPro" id="IPR000008">
    <property type="entry name" value="C2_dom"/>
</dbReference>
<evidence type="ECO:0000259" key="1">
    <source>
        <dbReference type="PROSITE" id="PS50010"/>
    </source>
</evidence>
<sequence length="838" mass="96878">MNDIKRHNNSDEIVHNRNREIKDNPSILIFMHDNAIMNIYCADRNSNKRTLTEQLVDYVKRRKLPTCLPCTSPSKSSTASVEGPINNDQDDIEQIDKENVPPSLLTVQEKIPSMKEKLGSLCVAFQTTDDILTFHVIRARQLRTSDSNESTTKKFYDTFIKLTIPASSSTPKYEQCSKIIKKSNSPVYDQKFDIIELIGCMSFNMRTFTKRTMSSKCKWYCLLPESIGKHKRMAVNIKISKYQWTSSSSSAAKRHQSREHDNHQIFSPTNYEHSLNGFLLKVDVYDRDEIHFGLGCPCTVISIQHRSSLHSSSTRPQPGDILVKINDKNVTRAQPKAVIKLMKNLQYPIRLEFYRRYSMVPRIPDKVLLNSVEQHQLLPETSLLLFKTDQDQSSDEYNNAFCSSDKMSLTDSPLRRCEQYIQKSDENIRSVKQRRREKAANSLLLSLIDDYGSCEGDSDIGYRSESTPHSDIDNDNNQSNILTESYRFDALKLVELEEMFIAQLDLGVQLYSRPLKHYLISSQEHSRLFQNIEKILAISRYQLNKLRSMSNVTLVEHIGQLFYEKVQIICEAFETYSHGYSESLYTLKQLEKCSSFQRFIQNIKNQHQLTLEQFLQTPLKHIETLSKHLDSLCSNCQNPNDANYLLHVLKELRQCASRVSENSNVHQFSTTMTLNSATNSLSLTTIPIQQQSEDPEIIELQNRIQFASNIKPISLIGKNRHVIFSGVLLLQNETKTYIETWCLLLNDMLLFTSKNSLNDNVLQVICEPLLLSDIIDFRASEQLCDALIFLRQKPQLPYRIRYPNKCLQTVWQTILDQRLKYWQKSVLEDSVDSDDCQI</sequence>
<dbReference type="OrthoDB" id="2272012at2759"/>
<proteinExistence type="predicted"/>
<dbReference type="Pfam" id="PF00168">
    <property type="entry name" value="C2"/>
    <property type="match status" value="1"/>
</dbReference>
<accession>A0A813U4J4</accession>
<feature type="domain" description="DH" evidence="1">
    <location>
        <begin position="485"/>
        <end position="662"/>
    </location>
</feature>
<dbReference type="InterPro" id="IPR036034">
    <property type="entry name" value="PDZ_sf"/>
</dbReference>
<dbReference type="AlphaFoldDB" id="A0A813U4J4"/>
<organism evidence="2 4">
    <name type="scientific">Didymodactylos carnosus</name>
    <dbReference type="NCBI Taxonomy" id="1234261"/>
    <lineage>
        <taxon>Eukaryota</taxon>
        <taxon>Metazoa</taxon>
        <taxon>Spiralia</taxon>
        <taxon>Gnathifera</taxon>
        <taxon>Rotifera</taxon>
        <taxon>Eurotatoria</taxon>
        <taxon>Bdelloidea</taxon>
        <taxon>Philodinida</taxon>
        <taxon>Philodinidae</taxon>
        <taxon>Didymodactylos</taxon>
    </lineage>
</organism>
<protein>
    <recommendedName>
        <fullName evidence="1">DH domain-containing protein</fullName>
    </recommendedName>
</protein>
<evidence type="ECO:0000313" key="3">
    <source>
        <dbReference type="EMBL" id="CAF3604829.1"/>
    </source>
</evidence>
<dbReference type="InterPro" id="IPR000219">
    <property type="entry name" value="DH_dom"/>
</dbReference>
<evidence type="ECO:0000313" key="4">
    <source>
        <dbReference type="Proteomes" id="UP000663829"/>
    </source>
</evidence>
<dbReference type="SMART" id="SM00325">
    <property type="entry name" value="RhoGEF"/>
    <property type="match status" value="1"/>
</dbReference>
<dbReference type="Proteomes" id="UP000663829">
    <property type="component" value="Unassembled WGS sequence"/>
</dbReference>
<dbReference type="InterPro" id="IPR011993">
    <property type="entry name" value="PH-like_dom_sf"/>
</dbReference>
<dbReference type="SUPFAM" id="SSF50729">
    <property type="entry name" value="PH domain-like"/>
    <property type="match status" value="1"/>
</dbReference>
<dbReference type="InterPro" id="IPR035892">
    <property type="entry name" value="C2_domain_sf"/>
</dbReference>
<keyword evidence="4" id="KW-1185">Reference proteome</keyword>
<dbReference type="SUPFAM" id="SSF48065">
    <property type="entry name" value="DBL homology domain (DH-domain)"/>
    <property type="match status" value="1"/>
</dbReference>
<dbReference type="Pfam" id="PF00621">
    <property type="entry name" value="RhoGEF"/>
    <property type="match status" value="1"/>
</dbReference>
<dbReference type="SMART" id="SM00239">
    <property type="entry name" value="C2"/>
    <property type="match status" value="1"/>
</dbReference>
<dbReference type="Gene3D" id="2.60.40.150">
    <property type="entry name" value="C2 domain"/>
    <property type="match status" value="1"/>
</dbReference>
<dbReference type="PROSITE" id="PS50010">
    <property type="entry name" value="DH_2"/>
    <property type="match status" value="1"/>
</dbReference>
<dbReference type="Proteomes" id="UP000681722">
    <property type="component" value="Unassembled WGS sequence"/>
</dbReference>
<dbReference type="InterPro" id="IPR035899">
    <property type="entry name" value="DBL_dom_sf"/>
</dbReference>
<gene>
    <name evidence="2" type="ORF">GPM918_LOCUS4425</name>
    <name evidence="3" type="ORF">SRO942_LOCUS4422</name>
</gene>
<dbReference type="EMBL" id="CAJOBC010000593">
    <property type="protein sequence ID" value="CAF3604829.1"/>
    <property type="molecule type" value="Genomic_DNA"/>
</dbReference>
<name>A0A813U4J4_9BILA</name>
<dbReference type="SUPFAM" id="SSF50156">
    <property type="entry name" value="PDZ domain-like"/>
    <property type="match status" value="1"/>
</dbReference>
<dbReference type="GO" id="GO:0005085">
    <property type="term" value="F:guanyl-nucleotide exchange factor activity"/>
    <property type="evidence" value="ECO:0007669"/>
    <property type="project" value="InterPro"/>
</dbReference>
<dbReference type="SUPFAM" id="SSF49562">
    <property type="entry name" value="C2 domain (Calcium/lipid-binding domain, CaLB)"/>
    <property type="match status" value="1"/>
</dbReference>
<comment type="caution">
    <text evidence="2">The sequence shown here is derived from an EMBL/GenBank/DDBJ whole genome shotgun (WGS) entry which is preliminary data.</text>
</comment>